<evidence type="ECO:0000313" key="2">
    <source>
        <dbReference type="EMBL" id="VEL32016.1"/>
    </source>
</evidence>
<proteinExistence type="predicted"/>
<dbReference type="EMBL" id="CAAALY010129249">
    <property type="protein sequence ID" value="VEL32016.1"/>
    <property type="molecule type" value="Genomic_DNA"/>
</dbReference>
<feature type="compositionally biased region" description="Basic and acidic residues" evidence="1">
    <location>
        <begin position="67"/>
        <end position="78"/>
    </location>
</feature>
<feature type="region of interest" description="Disordered" evidence="1">
    <location>
        <begin position="65"/>
        <end position="90"/>
    </location>
</feature>
<sequence>MQDKFKDCGFALRQMGREGKQMVANCFVYRRRASRMKICHLLRRKVRLRLDEVVCWIHSAGSLPHEQTARTEHDEDGGRPSCGEGAPGDD</sequence>
<name>A0A3S5AKZ6_9PLAT</name>
<keyword evidence="3" id="KW-1185">Reference proteome</keyword>
<reference evidence="2" key="1">
    <citation type="submission" date="2018-11" db="EMBL/GenBank/DDBJ databases">
        <authorList>
            <consortium name="Pathogen Informatics"/>
        </authorList>
    </citation>
    <scope>NUCLEOTIDE SEQUENCE</scope>
</reference>
<comment type="caution">
    <text evidence="2">The sequence shown here is derived from an EMBL/GenBank/DDBJ whole genome shotgun (WGS) entry which is preliminary data.</text>
</comment>
<gene>
    <name evidence="2" type="ORF">PXEA_LOCUS25456</name>
</gene>
<evidence type="ECO:0000313" key="3">
    <source>
        <dbReference type="Proteomes" id="UP000784294"/>
    </source>
</evidence>
<accession>A0A3S5AKZ6</accession>
<dbReference type="Proteomes" id="UP000784294">
    <property type="component" value="Unassembled WGS sequence"/>
</dbReference>
<protein>
    <submittedName>
        <fullName evidence="2">Uncharacterized protein</fullName>
    </submittedName>
</protein>
<evidence type="ECO:0000256" key="1">
    <source>
        <dbReference type="SAM" id="MobiDB-lite"/>
    </source>
</evidence>
<dbReference type="AlphaFoldDB" id="A0A3S5AKZ6"/>
<organism evidence="2 3">
    <name type="scientific">Protopolystoma xenopodis</name>
    <dbReference type="NCBI Taxonomy" id="117903"/>
    <lineage>
        <taxon>Eukaryota</taxon>
        <taxon>Metazoa</taxon>
        <taxon>Spiralia</taxon>
        <taxon>Lophotrochozoa</taxon>
        <taxon>Platyhelminthes</taxon>
        <taxon>Monogenea</taxon>
        <taxon>Polyopisthocotylea</taxon>
        <taxon>Polystomatidea</taxon>
        <taxon>Polystomatidae</taxon>
        <taxon>Protopolystoma</taxon>
    </lineage>
</organism>